<reference evidence="1 2" key="1">
    <citation type="submission" date="2015-09" db="EMBL/GenBank/DDBJ databases">
        <authorList>
            <consortium name="Swine Surveillance"/>
        </authorList>
    </citation>
    <scope>NUCLEOTIDE SEQUENCE [LARGE SCALE GENOMIC DNA]</scope>
    <source>
        <strain evidence="1 2">CECT 7688</strain>
    </source>
</reference>
<proteinExistence type="predicted"/>
<organism evidence="1 2">
    <name type="scientific">Shimia marina</name>
    <dbReference type="NCBI Taxonomy" id="321267"/>
    <lineage>
        <taxon>Bacteria</taxon>
        <taxon>Pseudomonadati</taxon>
        <taxon>Pseudomonadota</taxon>
        <taxon>Alphaproteobacteria</taxon>
        <taxon>Rhodobacterales</taxon>
        <taxon>Roseobacteraceae</taxon>
    </lineage>
</organism>
<accession>A0A0P1ESG8</accession>
<evidence type="ECO:0000313" key="2">
    <source>
        <dbReference type="Proteomes" id="UP000054823"/>
    </source>
</evidence>
<protein>
    <submittedName>
        <fullName evidence="1">Uncharacterized protein</fullName>
    </submittedName>
</protein>
<dbReference type="Proteomes" id="UP000054823">
    <property type="component" value="Unassembled WGS sequence"/>
</dbReference>
<evidence type="ECO:0000313" key="1">
    <source>
        <dbReference type="EMBL" id="CUH53234.1"/>
    </source>
</evidence>
<dbReference type="EMBL" id="CYPW01000027">
    <property type="protein sequence ID" value="CUH53234.1"/>
    <property type="molecule type" value="Genomic_DNA"/>
</dbReference>
<keyword evidence="2" id="KW-1185">Reference proteome</keyword>
<sequence length="34" mass="3896">MREVLKGRPDRGALFDVSHFCCFTGDKNPVTVLW</sequence>
<dbReference type="AlphaFoldDB" id="A0A0P1ESG8"/>
<gene>
    <name evidence="1" type="ORF">SHM7688_02687</name>
</gene>
<name>A0A0P1ESG8_9RHOB</name>